<feature type="compositionally biased region" description="Polar residues" evidence="11">
    <location>
        <begin position="238"/>
        <end position="254"/>
    </location>
</feature>
<comment type="subcellular location">
    <subcellularLocation>
        <location evidence="2">Cytoplasm</location>
        <location evidence="2">Cytosol</location>
    </subcellularLocation>
    <subcellularLocation>
        <location evidence="1">Cytoplasmic vesicle</location>
        <location evidence="1">Autophagosome</location>
    </subcellularLocation>
    <subcellularLocation>
        <location evidence="10">Nucleus</location>
        <location evidence="10">Nuclear body</location>
    </subcellularLocation>
</comment>
<dbReference type="InterPro" id="IPR029431">
    <property type="entry name" value="TP53INP"/>
</dbReference>
<keyword evidence="6" id="KW-0010">Activator</keyword>
<evidence type="ECO:0000256" key="7">
    <source>
        <dbReference type="ARBA" id="ARBA00023163"/>
    </source>
</evidence>
<evidence type="ECO:0000256" key="11">
    <source>
        <dbReference type="SAM" id="MobiDB-lite"/>
    </source>
</evidence>
<feature type="region of interest" description="Disordered" evidence="11">
    <location>
        <begin position="14"/>
        <end position="36"/>
    </location>
</feature>
<evidence type="ECO:0000256" key="10">
    <source>
        <dbReference type="ARBA" id="ARBA00034306"/>
    </source>
</evidence>
<feature type="compositionally biased region" description="Polar residues" evidence="11">
    <location>
        <begin position="519"/>
        <end position="529"/>
    </location>
</feature>
<keyword evidence="9" id="KW-0968">Cytoplasmic vesicle</keyword>
<dbReference type="GO" id="GO:0000045">
    <property type="term" value="P:autophagosome assembly"/>
    <property type="evidence" value="ECO:0007669"/>
    <property type="project" value="TreeGrafter"/>
</dbReference>
<evidence type="ECO:0000256" key="2">
    <source>
        <dbReference type="ARBA" id="ARBA00004514"/>
    </source>
</evidence>
<keyword evidence="5" id="KW-0805">Transcription regulation</keyword>
<feature type="region of interest" description="Disordered" evidence="11">
    <location>
        <begin position="474"/>
        <end position="529"/>
    </location>
</feature>
<feature type="region of interest" description="Disordered" evidence="11">
    <location>
        <begin position="178"/>
        <end position="342"/>
    </location>
</feature>
<dbReference type="PANTHER" id="PTHR31671">
    <property type="entry name" value="DIABETES AND OBESITY REGULATED, ISOFORM G"/>
    <property type="match status" value="1"/>
</dbReference>
<keyword evidence="7" id="KW-0804">Transcription</keyword>
<dbReference type="GO" id="GO:0016604">
    <property type="term" value="C:nuclear body"/>
    <property type="evidence" value="ECO:0007669"/>
    <property type="project" value="UniProtKB-SubCell"/>
</dbReference>
<dbReference type="GO" id="GO:0005829">
    <property type="term" value="C:cytosol"/>
    <property type="evidence" value="ECO:0007669"/>
    <property type="project" value="UniProtKB-SubCell"/>
</dbReference>
<evidence type="ECO:0000256" key="1">
    <source>
        <dbReference type="ARBA" id="ARBA00004419"/>
    </source>
</evidence>
<evidence type="ECO:0000256" key="5">
    <source>
        <dbReference type="ARBA" id="ARBA00023015"/>
    </source>
</evidence>
<evidence type="ECO:0000256" key="9">
    <source>
        <dbReference type="ARBA" id="ARBA00023329"/>
    </source>
</evidence>
<name>A0A8D8MCN7_9HEMI</name>
<keyword evidence="3" id="KW-0963">Cytoplasm</keyword>
<sequence length="529" mass="57370">MFSNLTSYFWGGGSAAGSQEAAVNQEPSSPMIEGDTREVSATGPEVVAAKDSAVTGGAAGAGMGVSLEMVIVKEDDGTGGDDEDWLMVDSSAGSEENKMEEAEAEEELAPLRPSAGGDTPPLPHSVVGMEESWIIAPTPTTLPCLVESAMEVSPLETLLIEHPSMSVYHKIDSPVRSLKLSTPTPASPAPPTSKPEAPTIQEAKITIPAPPVQPSPTPREHATPLPAPSVQPSPTPCERSQNKQLVVKKPSNQKSSKHPAKPPQIPFILQQKALQKHKSVPEPTTPTPATQVAKPAVKPASKAQVVVPNKTPKVKSKKVTFISPPAPVEKTKPTPAPSATKPLGEIQNVAAIAQAPTSAPKAAKKAAPAPMNRIVESNIKEMFPAHVYPKDMRPFVEDFQNNVNTRQHRELIAAQRRSQLSMTRSKRIARRNPFNVAADGDEMKTEATVMMEQKENNVVEMRRQEQFEILLRSSQKQQQKRFDQNLRKNHLSRSNKAIHEMSSRNKRQRRSDHTLKPSGASNNRKVNTQ</sequence>
<accession>A0A8D8MCN7</accession>
<dbReference type="GO" id="GO:0031410">
    <property type="term" value="C:cytoplasmic vesicle"/>
    <property type="evidence" value="ECO:0007669"/>
    <property type="project" value="UniProtKB-KW"/>
</dbReference>
<evidence type="ECO:0000256" key="3">
    <source>
        <dbReference type="ARBA" id="ARBA00022490"/>
    </source>
</evidence>
<evidence type="ECO:0000256" key="4">
    <source>
        <dbReference type="ARBA" id="ARBA00023006"/>
    </source>
</evidence>
<evidence type="ECO:0000256" key="8">
    <source>
        <dbReference type="ARBA" id="ARBA00023242"/>
    </source>
</evidence>
<organism evidence="12">
    <name type="scientific">Cacopsylla melanoneura</name>
    <dbReference type="NCBI Taxonomy" id="428564"/>
    <lineage>
        <taxon>Eukaryota</taxon>
        <taxon>Metazoa</taxon>
        <taxon>Ecdysozoa</taxon>
        <taxon>Arthropoda</taxon>
        <taxon>Hexapoda</taxon>
        <taxon>Insecta</taxon>
        <taxon>Pterygota</taxon>
        <taxon>Neoptera</taxon>
        <taxon>Paraneoptera</taxon>
        <taxon>Hemiptera</taxon>
        <taxon>Sternorrhyncha</taxon>
        <taxon>Psylloidea</taxon>
        <taxon>Psyllidae</taxon>
        <taxon>Psyllinae</taxon>
        <taxon>Cacopsylla</taxon>
    </lineage>
</organism>
<proteinExistence type="predicted"/>
<evidence type="ECO:0000313" key="12">
    <source>
        <dbReference type="EMBL" id="CAG6621722.1"/>
    </source>
</evidence>
<keyword evidence="8" id="KW-0539">Nucleus</keyword>
<feature type="compositionally biased region" description="Pro residues" evidence="11">
    <location>
        <begin position="225"/>
        <end position="235"/>
    </location>
</feature>
<protein>
    <submittedName>
        <fullName evidence="12">Uncharacterized protein</fullName>
    </submittedName>
</protein>
<dbReference type="EMBL" id="HBUF01050874">
    <property type="protein sequence ID" value="CAG6621722.1"/>
    <property type="molecule type" value="Transcribed_RNA"/>
</dbReference>
<dbReference type="AlphaFoldDB" id="A0A8D8MCN7"/>
<evidence type="ECO:0000256" key="6">
    <source>
        <dbReference type="ARBA" id="ARBA00023159"/>
    </source>
</evidence>
<dbReference type="EMBL" id="HBUF01050875">
    <property type="protein sequence ID" value="CAG6621723.1"/>
    <property type="molecule type" value="Transcribed_RNA"/>
</dbReference>
<reference evidence="12" key="1">
    <citation type="submission" date="2021-05" db="EMBL/GenBank/DDBJ databases">
        <authorList>
            <person name="Alioto T."/>
            <person name="Alioto T."/>
            <person name="Gomez Garrido J."/>
        </authorList>
    </citation>
    <scope>NUCLEOTIDE SEQUENCE</scope>
</reference>
<feature type="compositionally biased region" description="Low complexity" evidence="11">
    <location>
        <begin position="291"/>
        <end position="308"/>
    </location>
</feature>
<feature type="compositionally biased region" description="Pro residues" evidence="11">
    <location>
        <begin position="208"/>
        <end position="217"/>
    </location>
</feature>
<keyword evidence="4" id="KW-0072">Autophagy</keyword>
<dbReference type="GO" id="GO:0005776">
    <property type="term" value="C:autophagosome"/>
    <property type="evidence" value="ECO:0007669"/>
    <property type="project" value="UniProtKB-SubCell"/>
</dbReference>
<dbReference type="PANTHER" id="PTHR31671:SF3">
    <property type="entry name" value="DIABETES AND OBESITY REGULATED, ISOFORM G"/>
    <property type="match status" value="1"/>
</dbReference>
<dbReference type="Pfam" id="PF14839">
    <property type="entry name" value="DOR"/>
    <property type="match status" value="1"/>
</dbReference>
<dbReference type="GO" id="GO:0045893">
    <property type="term" value="P:positive regulation of DNA-templated transcription"/>
    <property type="evidence" value="ECO:0007669"/>
    <property type="project" value="TreeGrafter"/>
</dbReference>